<reference evidence="2" key="1">
    <citation type="submission" date="2022-11" db="UniProtKB">
        <authorList>
            <consortium name="WormBaseParasite"/>
        </authorList>
    </citation>
    <scope>IDENTIFICATION</scope>
</reference>
<evidence type="ECO:0000313" key="2">
    <source>
        <dbReference type="WBParaSite" id="JU765_v2.g6358.t1"/>
    </source>
</evidence>
<evidence type="ECO:0000313" key="1">
    <source>
        <dbReference type="Proteomes" id="UP000887576"/>
    </source>
</evidence>
<name>A0AC34RFN6_9BILA</name>
<organism evidence="1 2">
    <name type="scientific">Panagrolaimus sp. JU765</name>
    <dbReference type="NCBI Taxonomy" id="591449"/>
    <lineage>
        <taxon>Eukaryota</taxon>
        <taxon>Metazoa</taxon>
        <taxon>Ecdysozoa</taxon>
        <taxon>Nematoda</taxon>
        <taxon>Chromadorea</taxon>
        <taxon>Rhabditida</taxon>
        <taxon>Tylenchina</taxon>
        <taxon>Panagrolaimomorpha</taxon>
        <taxon>Panagrolaimoidea</taxon>
        <taxon>Panagrolaimidae</taxon>
        <taxon>Panagrolaimus</taxon>
    </lineage>
</organism>
<proteinExistence type="predicted"/>
<accession>A0AC34RFN6</accession>
<dbReference type="Proteomes" id="UP000887576">
    <property type="component" value="Unplaced"/>
</dbReference>
<protein>
    <submittedName>
        <fullName evidence="2">Uncharacterized protein</fullName>
    </submittedName>
</protein>
<dbReference type="WBParaSite" id="JU765_v2.g6358.t1">
    <property type="protein sequence ID" value="JU765_v2.g6358.t1"/>
    <property type="gene ID" value="JU765_v2.g6358"/>
</dbReference>
<sequence length="179" mass="20728">MERQIADSLKELPEYSEDEEELSSQSPKKSPVKNVEVQTENGDKYRITGYNQKLKIAIVSPAIERQDDQNDLQEEEQAEQIDVNEESAEENVGFSQESDNNDEQDDLNTRRGAKRRLVEEMDESHSEDEPANTAEDNNEVMDFTYFIDKRIESSQKKKIDPESQKKKIKVEPESYPLIL</sequence>